<dbReference type="Proteomes" id="UP001396334">
    <property type="component" value="Unassembled WGS sequence"/>
</dbReference>
<protein>
    <recommendedName>
        <fullName evidence="4">Myb-like domain-containing protein</fullName>
    </recommendedName>
</protein>
<keyword evidence="2" id="KW-0238">DNA-binding</keyword>
<evidence type="ECO:0000256" key="1">
    <source>
        <dbReference type="ARBA" id="ARBA00004123"/>
    </source>
</evidence>
<dbReference type="InterPro" id="IPR009057">
    <property type="entry name" value="Homeodomain-like_sf"/>
</dbReference>
<comment type="subcellular location">
    <subcellularLocation>
        <location evidence="1">Nucleus</location>
    </subcellularLocation>
</comment>
<organism evidence="5 6">
    <name type="scientific">Hibiscus sabdariffa</name>
    <name type="common">roselle</name>
    <dbReference type="NCBI Taxonomy" id="183260"/>
    <lineage>
        <taxon>Eukaryota</taxon>
        <taxon>Viridiplantae</taxon>
        <taxon>Streptophyta</taxon>
        <taxon>Embryophyta</taxon>
        <taxon>Tracheophyta</taxon>
        <taxon>Spermatophyta</taxon>
        <taxon>Magnoliopsida</taxon>
        <taxon>eudicotyledons</taxon>
        <taxon>Gunneridae</taxon>
        <taxon>Pentapetalae</taxon>
        <taxon>rosids</taxon>
        <taxon>malvids</taxon>
        <taxon>Malvales</taxon>
        <taxon>Malvaceae</taxon>
        <taxon>Malvoideae</taxon>
        <taxon>Hibiscus</taxon>
    </lineage>
</organism>
<accession>A0ABR2PL88</accession>
<dbReference type="EMBL" id="JBBPBN010000056">
    <property type="protein sequence ID" value="KAK8989170.1"/>
    <property type="molecule type" value="Genomic_DNA"/>
</dbReference>
<reference evidence="5 6" key="1">
    <citation type="journal article" date="2024" name="G3 (Bethesda)">
        <title>Genome assembly of Hibiscus sabdariffa L. provides insights into metabolisms of medicinal natural products.</title>
        <authorList>
            <person name="Kim T."/>
        </authorList>
    </citation>
    <scope>NUCLEOTIDE SEQUENCE [LARGE SCALE GENOMIC DNA]</scope>
    <source>
        <strain evidence="5">TK-2024</strain>
        <tissue evidence="5">Old leaves</tissue>
    </source>
</reference>
<evidence type="ECO:0000313" key="5">
    <source>
        <dbReference type="EMBL" id="KAK8989170.1"/>
    </source>
</evidence>
<gene>
    <name evidence="5" type="ORF">V6N11_063608</name>
</gene>
<dbReference type="InterPro" id="IPR015495">
    <property type="entry name" value="Myb_TF_plants"/>
</dbReference>
<dbReference type="SUPFAM" id="SSF46689">
    <property type="entry name" value="Homeodomain-like"/>
    <property type="match status" value="1"/>
</dbReference>
<dbReference type="InterPro" id="IPR001005">
    <property type="entry name" value="SANT/Myb"/>
</dbReference>
<keyword evidence="6" id="KW-1185">Reference proteome</keyword>
<evidence type="ECO:0000256" key="2">
    <source>
        <dbReference type="ARBA" id="ARBA00023125"/>
    </source>
</evidence>
<keyword evidence="3" id="KW-0539">Nucleus</keyword>
<evidence type="ECO:0000259" key="4">
    <source>
        <dbReference type="Pfam" id="PF00249"/>
    </source>
</evidence>
<name>A0ABR2PL88_9ROSI</name>
<comment type="caution">
    <text evidence="5">The sequence shown here is derived from an EMBL/GenBank/DDBJ whole genome shotgun (WGS) entry which is preliminary data.</text>
</comment>
<feature type="domain" description="Myb-like" evidence="4">
    <location>
        <begin position="172"/>
        <end position="209"/>
    </location>
</feature>
<dbReference type="Gene3D" id="1.10.10.60">
    <property type="entry name" value="Homeodomain-like"/>
    <property type="match status" value="1"/>
</dbReference>
<sequence>MVCRAPVFVPNGFESVKNPALVTHPPRIAEEKGRPKEVYLRVPGVILPRRHRPVTNVLVFGLAVQEEIRISWKGSRLERLNTILNFDLILSLCLDGVKVDTVSLGDSDLPTYKAFDDVRDMGLLRNMMATNVISAKGMSTCAVVDKRMNPRSSNGDTAQYELETDRNLLNKSAEEDNKLTSNIQKHGDGGWRSVPQKAGLQRYGKSCRLSSVGIRRNAVVVLVSK</sequence>
<evidence type="ECO:0000313" key="6">
    <source>
        <dbReference type="Proteomes" id="UP001396334"/>
    </source>
</evidence>
<dbReference type="Pfam" id="PF00249">
    <property type="entry name" value="Myb_DNA-binding"/>
    <property type="match status" value="1"/>
</dbReference>
<evidence type="ECO:0000256" key="3">
    <source>
        <dbReference type="ARBA" id="ARBA00023242"/>
    </source>
</evidence>
<dbReference type="CDD" id="cd00167">
    <property type="entry name" value="SANT"/>
    <property type="match status" value="1"/>
</dbReference>
<dbReference type="PANTHER" id="PTHR47994">
    <property type="entry name" value="F14D16.11-RELATED"/>
    <property type="match status" value="1"/>
</dbReference>
<proteinExistence type="predicted"/>